<accession>A0A183G7F4</accession>
<evidence type="ECO:0000313" key="1">
    <source>
        <dbReference type="Proteomes" id="UP000050761"/>
    </source>
</evidence>
<protein>
    <submittedName>
        <fullName evidence="2">Phosphoenolpyruvate carboxylase</fullName>
    </submittedName>
</protein>
<evidence type="ECO:0000313" key="2">
    <source>
        <dbReference type="WBParaSite" id="HPBE_0001771601-mRNA-1"/>
    </source>
</evidence>
<sequence length="91" mass="10097">LEHLKAGASKLIASDNEYRGDVEARCEEVLQRHAAMLESASRRRGLLCDSKKCYEFIRTCGILITWINASCRPNESLLEAPEASGFRLGAV</sequence>
<dbReference type="WBParaSite" id="HPBE_0001771601-mRNA-1">
    <property type="protein sequence ID" value="HPBE_0001771601-mRNA-1"/>
    <property type="gene ID" value="HPBE_0001771601"/>
</dbReference>
<dbReference type="AlphaFoldDB" id="A0A183G7F4"/>
<keyword evidence="1" id="KW-1185">Reference proteome</keyword>
<dbReference type="SUPFAM" id="SSF46966">
    <property type="entry name" value="Spectrin repeat"/>
    <property type="match status" value="1"/>
</dbReference>
<name>A0A183G7F4_HELPZ</name>
<reference evidence="2" key="1">
    <citation type="submission" date="2019-09" db="UniProtKB">
        <authorList>
            <consortium name="WormBaseParasite"/>
        </authorList>
    </citation>
    <scope>IDENTIFICATION</scope>
</reference>
<proteinExistence type="predicted"/>
<dbReference type="Proteomes" id="UP000050761">
    <property type="component" value="Unassembled WGS sequence"/>
</dbReference>
<dbReference type="Gene3D" id="1.20.58.60">
    <property type="match status" value="1"/>
</dbReference>
<organism evidence="1 2">
    <name type="scientific">Heligmosomoides polygyrus</name>
    <name type="common">Parasitic roundworm</name>
    <dbReference type="NCBI Taxonomy" id="6339"/>
    <lineage>
        <taxon>Eukaryota</taxon>
        <taxon>Metazoa</taxon>
        <taxon>Ecdysozoa</taxon>
        <taxon>Nematoda</taxon>
        <taxon>Chromadorea</taxon>
        <taxon>Rhabditida</taxon>
        <taxon>Rhabditina</taxon>
        <taxon>Rhabditomorpha</taxon>
        <taxon>Strongyloidea</taxon>
        <taxon>Heligmosomidae</taxon>
        <taxon>Heligmosomoides</taxon>
    </lineage>
</organism>